<keyword evidence="8 15" id="KW-0675">Receptor</keyword>
<keyword evidence="3 10" id="KW-1134">Transmembrane beta strand</keyword>
<evidence type="ECO:0000256" key="5">
    <source>
        <dbReference type="ARBA" id="ARBA00022729"/>
    </source>
</evidence>
<gene>
    <name evidence="15" type="ORF">JMN32_12340</name>
</gene>
<evidence type="ECO:0000256" key="8">
    <source>
        <dbReference type="ARBA" id="ARBA00023170"/>
    </source>
</evidence>
<dbReference type="PANTHER" id="PTHR30069:SF29">
    <property type="entry name" value="HEMOGLOBIN AND HEMOGLOBIN-HAPTOGLOBIN-BINDING PROTEIN 1-RELATED"/>
    <property type="match status" value="1"/>
</dbReference>
<dbReference type="GO" id="GO:0044718">
    <property type="term" value="P:siderophore transmembrane transport"/>
    <property type="evidence" value="ECO:0007669"/>
    <property type="project" value="TreeGrafter"/>
</dbReference>
<evidence type="ECO:0000256" key="11">
    <source>
        <dbReference type="RuleBase" id="RU003357"/>
    </source>
</evidence>
<evidence type="ECO:0000256" key="2">
    <source>
        <dbReference type="ARBA" id="ARBA00022448"/>
    </source>
</evidence>
<evidence type="ECO:0000256" key="12">
    <source>
        <dbReference type="SAM" id="SignalP"/>
    </source>
</evidence>
<evidence type="ECO:0000313" key="15">
    <source>
        <dbReference type="EMBL" id="MBL6447102.1"/>
    </source>
</evidence>
<evidence type="ECO:0000256" key="3">
    <source>
        <dbReference type="ARBA" id="ARBA00022452"/>
    </source>
</evidence>
<keyword evidence="6 11" id="KW-0798">TonB box</keyword>
<accession>A0A937FYG5</accession>
<evidence type="ECO:0000256" key="4">
    <source>
        <dbReference type="ARBA" id="ARBA00022692"/>
    </source>
</evidence>
<feature type="chain" id="PRO_5037047676" evidence="12">
    <location>
        <begin position="19"/>
        <end position="715"/>
    </location>
</feature>
<evidence type="ECO:0000256" key="10">
    <source>
        <dbReference type="PROSITE-ProRule" id="PRU01360"/>
    </source>
</evidence>
<dbReference type="InterPro" id="IPR037066">
    <property type="entry name" value="Plug_dom_sf"/>
</dbReference>
<dbReference type="GO" id="GO:0009279">
    <property type="term" value="C:cell outer membrane"/>
    <property type="evidence" value="ECO:0007669"/>
    <property type="project" value="UniProtKB-SubCell"/>
</dbReference>
<reference evidence="15" key="1">
    <citation type="submission" date="2021-01" db="EMBL/GenBank/DDBJ databases">
        <title>Fulvivirga kasyanovii gen. nov., sp nov., a novel member of the phylum Bacteroidetes isolated from seawater in a mussel farm.</title>
        <authorList>
            <person name="Zhao L.-H."/>
            <person name="Wang Z.-J."/>
        </authorList>
    </citation>
    <scope>NUCLEOTIDE SEQUENCE</scope>
    <source>
        <strain evidence="15">29W222</strain>
    </source>
</reference>
<feature type="domain" description="TonB-dependent receptor plug" evidence="14">
    <location>
        <begin position="47"/>
        <end position="164"/>
    </location>
</feature>
<dbReference type="GO" id="GO:0015344">
    <property type="term" value="F:siderophore uptake transmembrane transporter activity"/>
    <property type="evidence" value="ECO:0007669"/>
    <property type="project" value="TreeGrafter"/>
</dbReference>
<protein>
    <submittedName>
        <fullName evidence="15">TonB-dependent receptor</fullName>
    </submittedName>
</protein>
<dbReference type="InterPro" id="IPR039426">
    <property type="entry name" value="TonB-dep_rcpt-like"/>
</dbReference>
<evidence type="ECO:0000259" key="14">
    <source>
        <dbReference type="Pfam" id="PF07715"/>
    </source>
</evidence>
<dbReference type="PANTHER" id="PTHR30069">
    <property type="entry name" value="TONB-DEPENDENT OUTER MEMBRANE RECEPTOR"/>
    <property type="match status" value="1"/>
</dbReference>
<dbReference type="AlphaFoldDB" id="A0A937FYG5"/>
<comment type="subcellular location">
    <subcellularLocation>
        <location evidence="1 10">Cell outer membrane</location>
        <topology evidence="1 10">Multi-pass membrane protein</topology>
    </subcellularLocation>
</comment>
<evidence type="ECO:0000259" key="13">
    <source>
        <dbReference type="Pfam" id="PF00593"/>
    </source>
</evidence>
<dbReference type="InterPro" id="IPR000531">
    <property type="entry name" value="Beta-barrel_TonB"/>
</dbReference>
<feature type="signal peptide" evidence="12">
    <location>
        <begin position="1"/>
        <end position="18"/>
    </location>
</feature>
<dbReference type="Pfam" id="PF07715">
    <property type="entry name" value="Plug"/>
    <property type="match status" value="1"/>
</dbReference>
<evidence type="ECO:0000256" key="1">
    <source>
        <dbReference type="ARBA" id="ARBA00004571"/>
    </source>
</evidence>
<evidence type="ECO:0000256" key="7">
    <source>
        <dbReference type="ARBA" id="ARBA00023136"/>
    </source>
</evidence>
<comment type="caution">
    <text evidence="15">The sequence shown here is derived from an EMBL/GenBank/DDBJ whole genome shotgun (WGS) entry which is preliminary data.</text>
</comment>
<comment type="similarity">
    <text evidence="10 11">Belongs to the TonB-dependent receptor family.</text>
</comment>
<evidence type="ECO:0000256" key="9">
    <source>
        <dbReference type="ARBA" id="ARBA00023237"/>
    </source>
</evidence>
<dbReference type="InterPro" id="IPR036942">
    <property type="entry name" value="Beta-barrel_TonB_sf"/>
</dbReference>
<dbReference type="RefSeq" id="WP_202856629.1">
    <property type="nucleotide sequence ID" value="NZ_JAEUGD010000042.1"/>
</dbReference>
<dbReference type="PROSITE" id="PS52016">
    <property type="entry name" value="TONB_DEPENDENT_REC_3"/>
    <property type="match status" value="1"/>
</dbReference>
<dbReference type="Proteomes" id="UP000614216">
    <property type="component" value="Unassembled WGS sequence"/>
</dbReference>
<proteinExistence type="inferred from homology"/>
<dbReference type="Pfam" id="PF00593">
    <property type="entry name" value="TonB_dep_Rec_b-barrel"/>
    <property type="match status" value="1"/>
</dbReference>
<keyword evidence="16" id="KW-1185">Reference proteome</keyword>
<name>A0A937FYG5_9BACT</name>
<keyword evidence="5 12" id="KW-0732">Signal</keyword>
<keyword evidence="9 10" id="KW-0998">Cell outer membrane</keyword>
<evidence type="ECO:0000256" key="6">
    <source>
        <dbReference type="ARBA" id="ARBA00023077"/>
    </source>
</evidence>
<dbReference type="SUPFAM" id="SSF56935">
    <property type="entry name" value="Porins"/>
    <property type="match status" value="1"/>
</dbReference>
<dbReference type="EMBL" id="JAEUGD010000042">
    <property type="protein sequence ID" value="MBL6447102.1"/>
    <property type="molecule type" value="Genomic_DNA"/>
</dbReference>
<dbReference type="Gene3D" id="2.40.170.20">
    <property type="entry name" value="TonB-dependent receptor, beta-barrel domain"/>
    <property type="match status" value="1"/>
</dbReference>
<keyword evidence="7 10" id="KW-0472">Membrane</keyword>
<keyword evidence="4 10" id="KW-0812">Transmembrane</keyword>
<keyword evidence="2 10" id="KW-0813">Transport</keyword>
<dbReference type="InterPro" id="IPR012910">
    <property type="entry name" value="Plug_dom"/>
</dbReference>
<sequence>MRSFLLLLLFSLCTKVMAQELDPYETTMEELMQIEIYSVSKKTESLFDAPLSSSTLTSDEIINSGATSIPEALRLIPGLIVREQANGTYDVHLRGFDNLTRYSRGADAANHITLIMIDDRPVFNNNQGGVYWETIPINLIDIDRIEVIRGPSAPLYGPNAVAGVINIITKKIEKDGLTVNADVRAGTHRTQIGGIGAGYKFNDKISAYVSGNYEIRDRYDDLYFEYTSDSYKPVSELISFDGLQQPVPEAFLSDYKRSIDKHGVNLFLNYNPVDDMNIRFQSGMQKSQVQKVYITNDWAPLSSSEYETKYLNLSTTKGNLKGRVSYVNGKDHFSKGMSFPLLKYKYETLDASVEYNWILNDDLSIRPGAFYQSATYSDKDYVLPQSGVVGVLNAKQTMTNSALSMSVDYNLTESLRLIGGTRLDKFSSPDDIYVAYQLSGTYHMNENNVVRAVYSKSNSGSFIGPNYANIYGEVSIPNVPEAKALISYSGNKDMKLFQIRMMELGFRSKIMRNLEFDVELFRQTGKDIYFMLQGKAPEPYIAEASQYFYFQNIDAEAIQNGITLSANYVPNNKLQVKPFITWQKTEVEDMPAGFNTEAVDPVNNINNTATVSNDQTPSLFGGIYVNYKFKQLNVNLNPYYMSRQHQYSFYSLMNPATTSGEIDSKFILNAKISYDITKNINLYINARNALNDQSREFMGADENGALLLGGLRVAF</sequence>
<evidence type="ECO:0000313" key="16">
    <source>
        <dbReference type="Proteomes" id="UP000614216"/>
    </source>
</evidence>
<feature type="domain" description="TonB-dependent receptor-like beta-barrel" evidence="13">
    <location>
        <begin position="253"/>
        <end position="688"/>
    </location>
</feature>
<organism evidence="15 16">
    <name type="scientific">Fulvivirga marina</name>
    <dbReference type="NCBI Taxonomy" id="2494733"/>
    <lineage>
        <taxon>Bacteria</taxon>
        <taxon>Pseudomonadati</taxon>
        <taxon>Bacteroidota</taxon>
        <taxon>Cytophagia</taxon>
        <taxon>Cytophagales</taxon>
        <taxon>Fulvivirgaceae</taxon>
        <taxon>Fulvivirga</taxon>
    </lineage>
</organism>
<dbReference type="Gene3D" id="2.170.130.10">
    <property type="entry name" value="TonB-dependent receptor, plug domain"/>
    <property type="match status" value="1"/>
</dbReference>